<dbReference type="InterPro" id="IPR011527">
    <property type="entry name" value="ABC1_TM_dom"/>
</dbReference>
<organism evidence="7 8">
    <name type="scientific">Gracilibacillus boraciitolerans JCM 21714</name>
    <dbReference type="NCBI Taxonomy" id="1298598"/>
    <lineage>
        <taxon>Bacteria</taxon>
        <taxon>Bacillati</taxon>
        <taxon>Bacillota</taxon>
        <taxon>Bacilli</taxon>
        <taxon>Bacillales</taxon>
        <taxon>Bacillaceae</taxon>
        <taxon>Gracilibacillus</taxon>
    </lineage>
</organism>
<dbReference type="CDD" id="cd18554">
    <property type="entry name" value="ABC_6TM_Sav1866_like"/>
    <property type="match status" value="1"/>
</dbReference>
<keyword evidence="8" id="KW-1185">Reference proteome</keyword>
<reference evidence="7 8" key="1">
    <citation type="journal article" date="2014" name="Genome Announc.">
        <title>Draft Genome Sequence of the Boron-Tolerant and Moderately Halotolerant Bacterium Gracilibacillus boraciitolerans JCM 21714T.</title>
        <authorList>
            <person name="Ahmed I."/>
            <person name="Oshima K."/>
            <person name="Suda W."/>
            <person name="Kitamura K."/>
            <person name="Iida T."/>
            <person name="Ohmori Y."/>
            <person name="Fujiwara T."/>
            <person name="Hattori M."/>
            <person name="Ohkuma M."/>
        </authorList>
    </citation>
    <scope>NUCLEOTIDE SEQUENCE [LARGE SCALE GENOMIC DNA]</scope>
    <source>
        <strain evidence="7 8">JCM 21714</strain>
    </source>
</reference>
<feature type="transmembrane region" description="Helical" evidence="5">
    <location>
        <begin position="167"/>
        <end position="184"/>
    </location>
</feature>
<dbReference type="Pfam" id="PF00664">
    <property type="entry name" value="ABC_membrane"/>
    <property type="match status" value="1"/>
</dbReference>
<keyword evidence="7" id="KW-0547">Nucleotide-binding</keyword>
<dbReference type="AlphaFoldDB" id="W4VQP1"/>
<name>W4VQP1_9BACI</name>
<feature type="transmembrane region" description="Helical" evidence="5">
    <location>
        <begin position="61"/>
        <end position="79"/>
    </location>
</feature>
<sequence length="381" mass="44273">MDSIKRYMKFVFPYKWKILLTVLIGIVKFGIPLLMPLILKYVIDDIIGAEALSTSEKLTELFWLMGIAAGLFLVLRPPIEYYRQYLAQWTGNKILYDIREKLFDHIQRLSLKFYSRTKTGEIISRVINDVEQTKNFVMTGLMNIWLDMITILIAIVIMLFMDVWLTIVSIALFPLYAISVKIFYGRLRDLTRNRSQALAQVQGHLHERVQGIPVTRSFALEDYEEKEFDKHNQHFLDKAIDHTSWNAKTFAVMNTITDVAPLLVIGFAGYFAITSDLTTGTIAAFFGYMERVYGPLRRLISSSTVLVQSIASMDRVFEFMDEDYDIKDKPNAKPLKQIEGKVEFDHVSFRYEEEEEVVLNDICLDVKQGGNSSISRYEWWW</sequence>
<keyword evidence="2 5" id="KW-0812">Transmembrane</keyword>
<keyword evidence="4 5" id="KW-0472">Membrane</keyword>
<dbReference type="Proteomes" id="UP000019102">
    <property type="component" value="Unassembled WGS sequence"/>
</dbReference>
<feature type="transmembrane region" description="Helical" evidence="5">
    <location>
        <begin position="20"/>
        <end position="41"/>
    </location>
</feature>
<gene>
    <name evidence="7" type="ORF">JCM21714_4345</name>
</gene>
<dbReference type="InterPro" id="IPR036640">
    <property type="entry name" value="ABC1_TM_sf"/>
</dbReference>
<dbReference type="GO" id="GO:0005886">
    <property type="term" value="C:plasma membrane"/>
    <property type="evidence" value="ECO:0007669"/>
    <property type="project" value="UniProtKB-SubCell"/>
</dbReference>
<evidence type="ECO:0000256" key="3">
    <source>
        <dbReference type="ARBA" id="ARBA00022989"/>
    </source>
</evidence>
<keyword evidence="3 5" id="KW-1133">Transmembrane helix</keyword>
<evidence type="ECO:0000259" key="6">
    <source>
        <dbReference type="PROSITE" id="PS50929"/>
    </source>
</evidence>
<evidence type="ECO:0000256" key="2">
    <source>
        <dbReference type="ARBA" id="ARBA00022692"/>
    </source>
</evidence>
<evidence type="ECO:0000256" key="1">
    <source>
        <dbReference type="ARBA" id="ARBA00004651"/>
    </source>
</evidence>
<evidence type="ECO:0000313" key="8">
    <source>
        <dbReference type="Proteomes" id="UP000019102"/>
    </source>
</evidence>
<dbReference type="PROSITE" id="PS50929">
    <property type="entry name" value="ABC_TM1F"/>
    <property type="match status" value="1"/>
</dbReference>
<dbReference type="eggNOG" id="COG1132">
    <property type="taxonomic scope" value="Bacteria"/>
</dbReference>
<dbReference type="PANTHER" id="PTHR43394">
    <property type="entry name" value="ATP-DEPENDENT PERMEASE MDL1, MITOCHONDRIAL"/>
    <property type="match status" value="1"/>
</dbReference>
<dbReference type="PANTHER" id="PTHR43394:SF1">
    <property type="entry name" value="ATP-BINDING CASSETTE SUB-FAMILY B MEMBER 10, MITOCHONDRIAL"/>
    <property type="match status" value="1"/>
</dbReference>
<dbReference type="EMBL" id="BAVS01000040">
    <property type="protein sequence ID" value="GAE95134.1"/>
    <property type="molecule type" value="Genomic_DNA"/>
</dbReference>
<proteinExistence type="predicted"/>
<dbReference type="GO" id="GO:0015421">
    <property type="term" value="F:ABC-type oligopeptide transporter activity"/>
    <property type="evidence" value="ECO:0007669"/>
    <property type="project" value="TreeGrafter"/>
</dbReference>
<dbReference type="STRING" id="1298598.JCM21714_4345"/>
<evidence type="ECO:0000313" key="7">
    <source>
        <dbReference type="EMBL" id="GAE95134.1"/>
    </source>
</evidence>
<dbReference type="SUPFAM" id="SSF90123">
    <property type="entry name" value="ABC transporter transmembrane region"/>
    <property type="match status" value="1"/>
</dbReference>
<dbReference type="Gene3D" id="1.20.1560.10">
    <property type="entry name" value="ABC transporter type 1, transmembrane domain"/>
    <property type="match status" value="1"/>
</dbReference>
<dbReference type="InterPro" id="IPR039421">
    <property type="entry name" value="Type_1_exporter"/>
</dbReference>
<protein>
    <submittedName>
        <fullName evidence="7">Lipid A export ATP-binding/permease protein MsbA</fullName>
    </submittedName>
</protein>
<feature type="transmembrane region" description="Helical" evidence="5">
    <location>
        <begin position="144"/>
        <end position="161"/>
    </location>
</feature>
<evidence type="ECO:0000256" key="5">
    <source>
        <dbReference type="SAM" id="Phobius"/>
    </source>
</evidence>
<evidence type="ECO:0000256" key="4">
    <source>
        <dbReference type="ARBA" id="ARBA00023136"/>
    </source>
</evidence>
<dbReference type="GO" id="GO:0005524">
    <property type="term" value="F:ATP binding"/>
    <property type="evidence" value="ECO:0007669"/>
    <property type="project" value="UniProtKB-KW"/>
</dbReference>
<comment type="subcellular location">
    <subcellularLocation>
        <location evidence="1">Cell membrane</location>
        <topology evidence="1">Multi-pass membrane protein</topology>
    </subcellularLocation>
</comment>
<feature type="domain" description="ABC transmembrane type-1" evidence="6">
    <location>
        <begin position="19"/>
        <end position="308"/>
    </location>
</feature>
<accession>W4VQP1</accession>
<keyword evidence="7" id="KW-0067">ATP-binding</keyword>
<comment type="caution">
    <text evidence="7">The sequence shown here is derived from an EMBL/GenBank/DDBJ whole genome shotgun (WGS) entry which is preliminary data.</text>
</comment>